<dbReference type="InterPro" id="IPR003152">
    <property type="entry name" value="FATC_dom"/>
</dbReference>
<dbReference type="GO" id="GO:0005634">
    <property type="term" value="C:nucleus"/>
    <property type="evidence" value="ECO:0007669"/>
    <property type="project" value="TreeGrafter"/>
</dbReference>
<dbReference type="InterPro" id="IPR014009">
    <property type="entry name" value="PIK_FAT"/>
</dbReference>
<protein>
    <recommendedName>
        <fullName evidence="1">non-specific serine/threonine protein kinase</fullName>
        <ecNumber evidence="1">2.7.11.1</ecNumber>
    </recommendedName>
</protein>
<dbReference type="CDD" id="cd05172">
    <property type="entry name" value="PIKKc_DNA-PK"/>
    <property type="match status" value="1"/>
</dbReference>
<keyword evidence="4" id="KW-0418">Kinase</keyword>
<dbReference type="InterPro" id="IPR011009">
    <property type="entry name" value="Kinase-like_dom_sf"/>
</dbReference>
<feature type="domain" description="FAT" evidence="8">
    <location>
        <begin position="539"/>
        <end position="1271"/>
    </location>
</feature>
<evidence type="ECO:0000256" key="3">
    <source>
        <dbReference type="ARBA" id="ARBA00022741"/>
    </source>
</evidence>
<feature type="region of interest" description="Disordered" evidence="6">
    <location>
        <begin position="355"/>
        <end position="381"/>
    </location>
</feature>
<dbReference type="Pfam" id="PF00454">
    <property type="entry name" value="PI3_PI4_kinase"/>
    <property type="match status" value="1"/>
</dbReference>
<dbReference type="Pfam" id="PF19704">
    <property type="entry name" value="DNAPKcs_CC5"/>
    <property type="match status" value="1"/>
</dbReference>
<dbReference type="GO" id="GO:0004677">
    <property type="term" value="F:DNA-dependent protein kinase activity"/>
    <property type="evidence" value="ECO:0007669"/>
    <property type="project" value="InterPro"/>
</dbReference>
<dbReference type="SUPFAM" id="SSF48371">
    <property type="entry name" value="ARM repeat"/>
    <property type="match status" value="1"/>
</dbReference>
<dbReference type="PROSITE" id="PS00916">
    <property type="entry name" value="PI3_4_KINASE_2"/>
    <property type="match status" value="1"/>
</dbReference>
<dbReference type="PANTHER" id="PTHR11139">
    <property type="entry name" value="ATAXIA TELANGIECTASIA MUTATED ATM -RELATED"/>
    <property type="match status" value="1"/>
</dbReference>
<dbReference type="InterPro" id="IPR003151">
    <property type="entry name" value="PIK-rel_kinase_FAT"/>
</dbReference>
<accession>A0AA88G5Y9</accession>
<dbReference type="PROSITE" id="PS51189">
    <property type="entry name" value="FAT"/>
    <property type="match status" value="1"/>
</dbReference>
<keyword evidence="2" id="KW-0808">Transferase</keyword>
<dbReference type="SMART" id="SM01343">
    <property type="entry name" value="FATC"/>
    <property type="match status" value="1"/>
</dbReference>
<dbReference type="Gene3D" id="1.10.1070.11">
    <property type="entry name" value="Phosphatidylinositol 3-/4-kinase, catalytic domain"/>
    <property type="match status" value="1"/>
</dbReference>
<dbReference type="Gene3D" id="3.30.1010.10">
    <property type="entry name" value="Phosphatidylinositol 3-kinase Catalytic Subunit, Chain A, domain 4"/>
    <property type="match status" value="1"/>
</dbReference>
<dbReference type="EC" id="2.7.11.1" evidence="1"/>
<feature type="domain" description="PI3K/PI4K catalytic" evidence="7">
    <location>
        <begin position="1505"/>
        <end position="1853"/>
    </location>
</feature>
<name>A0AA88G5Y9_NAELO</name>
<feature type="domain" description="FATC" evidence="9">
    <location>
        <begin position="1928"/>
        <end position="1960"/>
    </location>
</feature>
<dbReference type="Proteomes" id="UP000816034">
    <property type="component" value="Unassembled WGS sequence"/>
</dbReference>
<dbReference type="PROSITE" id="PS50290">
    <property type="entry name" value="PI3_4_KINASE_3"/>
    <property type="match status" value="1"/>
</dbReference>
<dbReference type="InterPro" id="IPR000403">
    <property type="entry name" value="PI3/4_kinase_cat_dom"/>
</dbReference>
<keyword evidence="11" id="KW-1185">Reference proteome</keyword>
<evidence type="ECO:0000256" key="2">
    <source>
        <dbReference type="ARBA" id="ARBA00022679"/>
    </source>
</evidence>
<dbReference type="GO" id="GO:0000723">
    <property type="term" value="P:telomere maintenance"/>
    <property type="evidence" value="ECO:0007669"/>
    <property type="project" value="TreeGrafter"/>
</dbReference>
<dbReference type="EMBL" id="PYSW02000073">
    <property type="protein sequence ID" value="KAG2370928.1"/>
    <property type="molecule type" value="Genomic_DNA"/>
</dbReference>
<dbReference type="PROSITE" id="PS51190">
    <property type="entry name" value="FATC"/>
    <property type="match status" value="1"/>
</dbReference>
<dbReference type="Pfam" id="PF02259">
    <property type="entry name" value="FAT"/>
    <property type="match status" value="1"/>
</dbReference>
<dbReference type="InterPro" id="IPR045581">
    <property type="entry name" value="DNAPKcs_CC5"/>
</dbReference>
<dbReference type="GeneID" id="68106181"/>
<dbReference type="InterPro" id="IPR037706">
    <property type="entry name" value="DNA-PK_dom"/>
</dbReference>
<dbReference type="GO" id="GO:0005524">
    <property type="term" value="F:ATP binding"/>
    <property type="evidence" value="ECO:0007669"/>
    <property type="project" value="UniProtKB-KW"/>
</dbReference>
<reference evidence="10 11" key="1">
    <citation type="journal article" date="2018" name="BMC Genomics">
        <title>The genome of Naegleria lovaniensis, the basis for a comparative approach to unravel pathogenicity factors of the human pathogenic amoeba N. fowleri.</title>
        <authorList>
            <person name="Liechti N."/>
            <person name="Schurch N."/>
            <person name="Bruggmann R."/>
            <person name="Wittwer M."/>
        </authorList>
    </citation>
    <scope>NUCLEOTIDE SEQUENCE [LARGE SCALE GENOMIC DNA]</scope>
    <source>
        <strain evidence="10 11">ATCC 30569</strain>
    </source>
</reference>
<dbReference type="InterPro" id="IPR050517">
    <property type="entry name" value="DDR_Repair_Kinase"/>
</dbReference>
<proteinExistence type="predicted"/>
<dbReference type="GO" id="GO:0006303">
    <property type="term" value="P:double-strand break repair via nonhomologous end joining"/>
    <property type="evidence" value="ECO:0007669"/>
    <property type="project" value="InterPro"/>
</dbReference>
<feature type="compositionally biased region" description="Low complexity" evidence="6">
    <location>
        <begin position="359"/>
        <end position="381"/>
    </location>
</feature>
<evidence type="ECO:0000259" key="9">
    <source>
        <dbReference type="PROSITE" id="PS51190"/>
    </source>
</evidence>
<evidence type="ECO:0000256" key="4">
    <source>
        <dbReference type="ARBA" id="ARBA00022777"/>
    </source>
</evidence>
<evidence type="ECO:0000313" key="10">
    <source>
        <dbReference type="EMBL" id="KAG2370928.1"/>
    </source>
</evidence>
<dbReference type="InterPro" id="IPR016024">
    <property type="entry name" value="ARM-type_fold"/>
</dbReference>
<evidence type="ECO:0000256" key="1">
    <source>
        <dbReference type="ARBA" id="ARBA00012513"/>
    </source>
</evidence>
<dbReference type="InterPro" id="IPR036940">
    <property type="entry name" value="PI3/4_kinase_cat_sf"/>
</dbReference>
<keyword evidence="5" id="KW-0067">ATP-binding</keyword>
<dbReference type="InterPro" id="IPR018936">
    <property type="entry name" value="PI3/4_kinase_CS"/>
</dbReference>
<evidence type="ECO:0000259" key="7">
    <source>
        <dbReference type="PROSITE" id="PS50290"/>
    </source>
</evidence>
<feature type="region of interest" description="Disordered" evidence="6">
    <location>
        <begin position="1833"/>
        <end position="1858"/>
    </location>
</feature>
<dbReference type="SMART" id="SM00146">
    <property type="entry name" value="PI3Kc"/>
    <property type="match status" value="1"/>
</dbReference>
<evidence type="ECO:0000259" key="8">
    <source>
        <dbReference type="PROSITE" id="PS51189"/>
    </source>
</evidence>
<dbReference type="SUPFAM" id="SSF56112">
    <property type="entry name" value="Protein kinase-like (PK-like)"/>
    <property type="match status" value="1"/>
</dbReference>
<feature type="compositionally biased region" description="Low complexity" evidence="6">
    <location>
        <begin position="1833"/>
        <end position="1857"/>
    </location>
</feature>
<evidence type="ECO:0000256" key="5">
    <source>
        <dbReference type="ARBA" id="ARBA00022840"/>
    </source>
</evidence>
<dbReference type="PROSITE" id="PS00915">
    <property type="entry name" value="PI3_4_KINASE_1"/>
    <property type="match status" value="1"/>
</dbReference>
<dbReference type="RefSeq" id="XP_044541792.1">
    <property type="nucleotide sequence ID" value="XM_044689637.1"/>
</dbReference>
<dbReference type="PANTHER" id="PTHR11139:SF68">
    <property type="entry name" value="DNA-DEPENDENT PROTEIN KINASE CATALYTIC SUBUNIT"/>
    <property type="match status" value="1"/>
</dbReference>
<organism evidence="10 11">
    <name type="scientific">Naegleria lovaniensis</name>
    <name type="common">Amoeba</name>
    <dbReference type="NCBI Taxonomy" id="51637"/>
    <lineage>
        <taxon>Eukaryota</taxon>
        <taxon>Discoba</taxon>
        <taxon>Heterolobosea</taxon>
        <taxon>Tetramitia</taxon>
        <taxon>Eutetramitia</taxon>
        <taxon>Vahlkampfiidae</taxon>
        <taxon>Naegleria</taxon>
    </lineage>
</organism>
<gene>
    <name evidence="10" type="ORF">C9374_013728</name>
</gene>
<evidence type="ECO:0000256" key="6">
    <source>
        <dbReference type="SAM" id="MobiDB-lite"/>
    </source>
</evidence>
<keyword evidence="3" id="KW-0547">Nucleotide-binding</keyword>
<sequence length="1960" mass="223575">MQYDRFLNCLYKIGIHDTGFIDNFLPTKILDILPNLYGVYKKTALQLISWRAEHITDLYTSLKPFIRQHLQHKDEPTQLLTLQIVYQLVKAIPKDDVMHFMEIITTHINTSDAQMIATFSEPCREKYYDILIWLFDNRPTEFRSDEMIRTELLKAMNDPSEDIRKKMLIFWDHESRLSNESLRRLEQSFTLLFSQNLGDKWLQFSSYLILQLLHRSPDFSDTNAIFSESLSNCVFKEYKIDTSWQHRSLPLTATSIVLGSGVSIGSSSKKGHGTVQSYASLPYESLALEDPYATLSQSQQVPATIGVGMVKATQTPQFTPTQYATETLKDILSAPSMSQTSLLFTPFKSVTSNNAQGNSADTTGGNSATATGGASGATSESFQGPYLRRRFLKLKENTMTQYQARRAVRLKREKEAWETRQKIAKKNKITMYRKYRTGELPDIQIALKEIITPLQALCLYDVNVSKHLFVSVFSSLYPNIAQKLDEKQAETLKNNIHTTFNQMLKQSGDSSVLMSALMTLCLEILDLQSPKFNILSPKLVRSVSMQSFNVELGILLLESLIENNAIDSGNDEDMIDQDRDMRAYIDAWIELGKLYKSIDEEDVVRSIFEYHVAQQENTKRALSEELAGRYNSALKIYGQGLQDWDAGWKSHDTPPLEEEVVFWREQKLECLKKMNQWDTVLQEVVSDLKRMTKSENITNDESSLIQEKIWQSENSDKLLSLFLDSNLKLKERWSALQHFIEVAMSSNTKRDTLESKFCDRLSFLSLFIQQYEKAKSYIVDSYAEFLQSWSSLSPLAKTGRHIYLQKLQPLVEIEEFIDLWQSQMNMKPKKLIQLLQTWKSRYPSSYIDDMNTWDNVVTNRNFMYDLISQNLENFIEKDQPKLSLSGKSSSLRPLTSSLLGDDPTTTLLLSAGSLSQQDYVVGATSTGSSILTMDSESLSKSIAREKAIMYLTVTKAARKQKNNTVAQSYLKIAQGCSKNLLTSDSNSSDAIAFDFEFFKSLVKLLKIKATSKGSTTADTVSVFEKLVRFIKQNGNKYGNEASMPIKYLLTYKLLDADANASFASTLREIKVQNTDLGSSEDILRSSFVRFKESIELVNKHIAQVSDDSKIIKVDDDVDYVSHPQASKIYLKFALFCDNLLKQRLNQTDDDEDIILTRDQQHSSLPSNDQLANYIVENLMNSMKYFNKEARDRFPRLLELLEKYPTTRSVFSKFVPSTCTLQIPSWMFITWISQLLAHLTGPEGECLVPILISIAENYPQSLYYPLNISADEIIDSYEKGNTTITRKVLEGIKIMRQKVKNPLIETFIYSLKKLNYPELRFKAFMDDIKEIMKSKNYKSENSRKKDIKSKWEECYDDVFDPNAPHIGVYNVRFAKNWAPAIKKDFGGRDGEKLLKMDEKTFESSYLSKFKKMKETKGALQHGKTKLEYFSKWMLDFHQSSSSLNMNHSMSSSSDSSHQHFIELPGQYIDNIGKAASSLMLGTLSMNTNYPNMQPPNLDDHVRIISFDPTLLTMSSMRKPKRLKIHGSDEKDYAFLVKGGEDLRQDQRIQQLFHVMNNILDQDANCKQRELSIRMYKVIPMSTEVGIIEWVDNTMPLKAIIEEQLNKESGTKDQEVLKHISSTIHLKMMEKLAGNHPELNLYQKYILSYQKANQDSLTQVMDEQYKTINPDLLRNGLRSLAISNEAYFTIRNRFAKSLATFSICSYILGIGDRHLENFLVDYSSGSLIGIDFGHAFGSATEILPVPELVPFRLTRQLLAVFSPISTTLDDFSNENVGTGLLFESMVHCMRALHNHRHILLNTMDVFIKEPLVDWLKNAKKNPQFYQSMMMQEGGSSTTSLGLSDNALSGGSSSSSAAVSQTESNSEVSLMKWYPQRKVELAKMKLELANPKVIFKSDVQANPCIKKGIKYVERAIEGDAEINKRAKVGEVCSSVKEQVECLIDMATDVKILGRTYIGWAAQF</sequence>
<comment type="caution">
    <text evidence="10">The sequence shown here is derived from an EMBL/GenBank/DDBJ whole genome shotgun (WGS) entry which is preliminary data.</text>
</comment>
<evidence type="ECO:0000313" key="11">
    <source>
        <dbReference type="Proteomes" id="UP000816034"/>
    </source>
</evidence>
<dbReference type="Pfam" id="PF02260">
    <property type="entry name" value="FATC"/>
    <property type="match status" value="1"/>
</dbReference>